<feature type="transmembrane region" description="Helical" evidence="1">
    <location>
        <begin position="57"/>
        <end position="75"/>
    </location>
</feature>
<evidence type="ECO:0000256" key="1">
    <source>
        <dbReference type="SAM" id="Phobius"/>
    </source>
</evidence>
<dbReference type="AlphaFoldDB" id="A0A6F8XSJ3"/>
<feature type="transmembrane region" description="Helical" evidence="1">
    <location>
        <begin position="242"/>
        <end position="270"/>
    </location>
</feature>
<organism evidence="2 3">
    <name type="scientific">Phytohabitans flavus</name>
    <dbReference type="NCBI Taxonomy" id="1076124"/>
    <lineage>
        <taxon>Bacteria</taxon>
        <taxon>Bacillati</taxon>
        <taxon>Actinomycetota</taxon>
        <taxon>Actinomycetes</taxon>
        <taxon>Micromonosporales</taxon>
        <taxon>Micromonosporaceae</taxon>
    </lineage>
</organism>
<dbReference type="Proteomes" id="UP000502508">
    <property type="component" value="Chromosome"/>
</dbReference>
<gene>
    <name evidence="2" type="ORF">Pflav_032320</name>
</gene>
<feature type="transmembrane region" description="Helical" evidence="1">
    <location>
        <begin position="369"/>
        <end position="387"/>
    </location>
</feature>
<evidence type="ECO:0000313" key="2">
    <source>
        <dbReference type="EMBL" id="BCB76822.1"/>
    </source>
</evidence>
<proteinExistence type="predicted"/>
<feature type="transmembrane region" description="Helical" evidence="1">
    <location>
        <begin position="113"/>
        <end position="133"/>
    </location>
</feature>
<dbReference type="EMBL" id="AP022870">
    <property type="protein sequence ID" value="BCB76822.1"/>
    <property type="molecule type" value="Genomic_DNA"/>
</dbReference>
<reference evidence="2 3" key="1">
    <citation type="submission" date="2020-03" db="EMBL/GenBank/DDBJ databases">
        <title>Whole genome shotgun sequence of Phytohabitans flavus NBRC 107702.</title>
        <authorList>
            <person name="Komaki H."/>
            <person name="Tamura T."/>
        </authorList>
    </citation>
    <scope>NUCLEOTIDE SEQUENCE [LARGE SCALE GENOMIC DNA]</scope>
    <source>
        <strain evidence="2 3">NBRC 107702</strain>
    </source>
</reference>
<keyword evidence="1" id="KW-0812">Transmembrane</keyword>
<feature type="transmembrane region" description="Helical" evidence="1">
    <location>
        <begin position="169"/>
        <end position="191"/>
    </location>
</feature>
<dbReference type="KEGG" id="pfla:Pflav_032320"/>
<feature type="transmembrane region" description="Helical" evidence="1">
    <location>
        <begin position="21"/>
        <end position="45"/>
    </location>
</feature>
<dbReference type="PANTHER" id="PTHR36840:SF1">
    <property type="entry name" value="BLL5714 PROTEIN"/>
    <property type="match status" value="1"/>
</dbReference>
<sequence length="399" mass="42725">MASHRAERLFRKPGRPLGISYLELFFDLVFVFALTQLSGVLLEGITSEQPSVRASEALLLLLALLMLWFVMAPVTHVYDPQQPEIQVIFAGTMFGTLLLAVTLPDAFGSGGLAFAGTYVGIHIGRGLILIFALRGHQAQRRSLGVLLWFVVSAVPWLVGATLTEGDVRAALWALAVAIEYTAFIMVFAAPWNFRVALVSRWPVDPEHLGERYRQFVTIALGELIAVSGVADGAHVSSPGAVAAFFVSFVTTVLLWRTYLFQAAALLPAAIQAAHTPARLARVALITHVIMVAGIVVTDAGFELVIEQPLGHTDPARISAVIGGPVLYLTGRFLFGHAIYGRMSHSRVIGALSLAGISPAMIFLPPLAVAVGPTLVLLGIVISDAVLAKRHPDRPPSPPS</sequence>
<dbReference type="PANTHER" id="PTHR36840">
    <property type="entry name" value="BLL5714 PROTEIN"/>
    <property type="match status" value="1"/>
</dbReference>
<protein>
    <submittedName>
        <fullName evidence="2">Membrane protein</fullName>
    </submittedName>
</protein>
<name>A0A6F8XSJ3_9ACTN</name>
<accession>A0A6F8XSJ3</accession>
<evidence type="ECO:0000313" key="3">
    <source>
        <dbReference type="Proteomes" id="UP000502508"/>
    </source>
</evidence>
<feature type="transmembrane region" description="Helical" evidence="1">
    <location>
        <begin position="317"/>
        <end position="334"/>
    </location>
</feature>
<dbReference type="Pfam" id="PF06772">
    <property type="entry name" value="LtrA"/>
    <property type="match status" value="1"/>
</dbReference>
<feature type="transmembrane region" description="Helical" evidence="1">
    <location>
        <begin position="87"/>
        <end position="107"/>
    </location>
</feature>
<feature type="transmembrane region" description="Helical" evidence="1">
    <location>
        <begin position="282"/>
        <end position="305"/>
    </location>
</feature>
<keyword evidence="1" id="KW-0472">Membrane</keyword>
<feature type="transmembrane region" description="Helical" evidence="1">
    <location>
        <begin position="145"/>
        <end position="163"/>
    </location>
</feature>
<keyword evidence="1" id="KW-1133">Transmembrane helix</keyword>
<keyword evidence="3" id="KW-1185">Reference proteome</keyword>
<reference evidence="2 3" key="2">
    <citation type="submission" date="2020-03" db="EMBL/GenBank/DDBJ databases">
        <authorList>
            <person name="Ichikawa N."/>
            <person name="Kimura A."/>
            <person name="Kitahashi Y."/>
            <person name="Uohara A."/>
        </authorList>
    </citation>
    <scope>NUCLEOTIDE SEQUENCE [LARGE SCALE GENOMIC DNA]</scope>
    <source>
        <strain evidence="2 3">NBRC 107702</strain>
    </source>
</reference>
<dbReference type="InterPro" id="IPR010640">
    <property type="entry name" value="Low_temperature_requirement_A"/>
</dbReference>